<feature type="transmembrane region" description="Helical" evidence="1">
    <location>
        <begin position="66"/>
        <end position="87"/>
    </location>
</feature>
<accession>A0ABP6T999</accession>
<evidence type="ECO:0000313" key="3">
    <source>
        <dbReference type="Proteomes" id="UP001501676"/>
    </source>
</evidence>
<feature type="transmembrane region" description="Helical" evidence="1">
    <location>
        <begin position="279"/>
        <end position="298"/>
    </location>
</feature>
<feature type="transmembrane region" description="Helical" evidence="1">
    <location>
        <begin position="152"/>
        <end position="171"/>
    </location>
</feature>
<feature type="transmembrane region" description="Helical" evidence="1">
    <location>
        <begin position="36"/>
        <end position="54"/>
    </location>
</feature>
<feature type="transmembrane region" description="Helical" evidence="1">
    <location>
        <begin position="250"/>
        <end position="267"/>
    </location>
</feature>
<keyword evidence="1" id="KW-0472">Membrane</keyword>
<name>A0ABP6T999_9ACTN</name>
<keyword evidence="1" id="KW-0812">Transmembrane</keyword>
<feature type="transmembrane region" description="Helical" evidence="1">
    <location>
        <begin position="310"/>
        <end position="331"/>
    </location>
</feature>
<proteinExistence type="predicted"/>
<reference evidence="3" key="1">
    <citation type="journal article" date="2019" name="Int. J. Syst. Evol. Microbiol.">
        <title>The Global Catalogue of Microorganisms (GCM) 10K type strain sequencing project: providing services to taxonomists for standard genome sequencing and annotation.</title>
        <authorList>
            <consortium name="The Broad Institute Genomics Platform"/>
            <consortium name="The Broad Institute Genome Sequencing Center for Infectious Disease"/>
            <person name="Wu L."/>
            <person name="Ma J."/>
        </authorList>
    </citation>
    <scope>NUCLEOTIDE SEQUENCE [LARGE SCALE GENOMIC DNA]</scope>
    <source>
        <strain evidence="3">JCM 9458</strain>
    </source>
</reference>
<gene>
    <name evidence="2" type="ORF">GCM10020369_73250</name>
</gene>
<dbReference type="Proteomes" id="UP001501676">
    <property type="component" value="Unassembled WGS sequence"/>
</dbReference>
<dbReference type="RefSeq" id="WP_345732886.1">
    <property type="nucleotide sequence ID" value="NZ_BAAAYN010000056.1"/>
</dbReference>
<feature type="transmembrane region" description="Helical" evidence="1">
    <location>
        <begin position="12"/>
        <end position="30"/>
    </location>
</feature>
<protein>
    <submittedName>
        <fullName evidence="2">Uncharacterized protein</fullName>
    </submittedName>
</protein>
<keyword evidence="1" id="KW-1133">Transmembrane helix</keyword>
<sequence>MTAPSSDRRTVWSRRIVLVAAFVFGVGLLLDLVAYRWLSPALLGLLGCAMWLRWGPAGRAGRPGRAGLLAVPVLVGAVLWCGVSWYLTPVVELSSADAAPRLAVEIPLPGATYSDSFYDAELYRAGEAELDRPAEAEAVSVAAPLGGRGPDVVGAGAALLALAGIGLRVVGREAAAGRLPPRFRSPTWDVREVLLLAVAAALAWVSTWTWAVRTTTDRTETVVRDDDSAAWSSVADIEVAVVWGWSASPWWAGTVVLAVGAIGLWLACAGPSGVRPRWLAGTTLGLLGAALGAAFAGARGTDSAGPGLPAAIVLLVVAVVLVGTAPAATAVRALRGRPDQAGSANR</sequence>
<keyword evidence="3" id="KW-1185">Reference proteome</keyword>
<feature type="transmembrane region" description="Helical" evidence="1">
    <location>
        <begin position="192"/>
        <end position="211"/>
    </location>
</feature>
<evidence type="ECO:0000313" key="2">
    <source>
        <dbReference type="EMBL" id="GAA3396461.1"/>
    </source>
</evidence>
<organism evidence="2 3">
    <name type="scientific">Cryptosporangium minutisporangium</name>
    <dbReference type="NCBI Taxonomy" id="113569"/>
    <lineage>
        <taxon>Bacteria</taxon>
        <taxon>Bacillati</taxon>
        <taxon>Actinomycetota</taxon>
        <taxon>Actinomycetes</taxon>
        <taxon>Cryptosporangiales</taxon>
        <taxon>Cryptosporangiaceae</taxon>
        <taxon>Cryptosporangium</taxon>
    </lineage>
</organism>
<dbReference type="EMBL" id="BAAAYN010000056">
    <property type="protein sequence ID" value="GAA3396461.1"/>
    <property type="molecule type" value="Genomic_DNA"/>
</dbReference>
<evidence type="ECO:0000256" key="1">
    <source>
        <dbReference type="SAM" id="Phobius"/>
    </source>
</evidence>
<comment type="caution">
    <text evidence="2">The sequence shown here is derived from an EMBL/GenBank/DDBJ whole genome shotgun (WGS) entry which is preliminary data.</text>
</comment>